<dbReference type="RefSeq" id="WP_092556703.1">
    <property type="nucleotide sequence ID" value="NZ_FNPZ01000004.1"/>
</dbReference>
<dbReference type="AlphaFoldDB" id="A0A1H3SX24"/>
<dbReference type="PROSITE" id="PS50902">
    <property type="entry name" value="FLAVODOXIN_LIKE"/>
    <property type="match status" value="1"/>
</dbReference>
<dbReference type="GO" id="GO:0010181">
    <property type="term" value="F:FMN binding"/>
    <property type="evidence" value="ECO:0007669"/>
    <property type="project" value="InterPro"/>
</dbReference>
<dbReference type="Gene3D" id="3.40.50.360">
    <property type="match status" value="1"/>
</dbReference>
<accession>A0A1H3SX24</accession>
<dbReference type="InterPro" id="IPR001226">
    <property type="entry name" value="Flavodoxin_CS"/>
</dbReference>
<dbReference type="SUPFAM" id="SSF52218">
    <property type="entry name" value="Flavoproteins"/>
    <property type="match status" value="1"/>
</dbReference>
<dbReference type="STRING" id="381665.SAMN05216554_3786"/>
<evidence type="ECO:0000313" key="3">
    <source>
        <dbReference type="Proteomes" id="UP000198891"/>
    </source>
</evidence>
<feature type="domain" description="Flavodoxin-like" evidence="1">
    <location>
        <begin position="3"/>
        <end position="170"/>
    </location>
</feature>
<dbReference type="InterPro" id="IPR008254">
    <property type="entry name" value="Flavodoxin/NO_synth"/>
</dbReference>
<dbReference type="Proteomes" id="UP000198891">
    <property type="component" value="Unassembled WGS sequence"/>
</dbReference>
<dbReference type="InterPro" id="IPR029039">
    <property type="entry name" value="Flavoprotein-like_sf"/>
</dbReference>
<dbReference type="OrthoDB" id="3253043at2"/>
<dbReference type="GO" id="GO:0009055">
    <property type="term" value="F:electron transfer activity"/>
    <property type="evidence" value="ECO:0007669"/>
    <property type="project" value="InterPro"/>
</dbReference>
<dbReference type="Pfam" id="PF00258">
    <property type="entry name" value="Flavodoxin_1"/>
    <property type="match status" value="1"/>
</dbReference>
<reference evidence="2 3" key="1">
    <citation type="submission" date="2016-10" db="EMBL/GenBank/DDBJ databases">
        <authorList>
            <person name="de Groot N.N."/>
        </authorList>
    </citation>
    <scope>NUCLEOTIDE SEQUENCE [LARGE SCALE GENOMIC DNA]</scope>
    <source>
        <strain evidence="2 3">CGMCC 4.3491</strain>
    </source>
</reference>
<protein>
    <submittedName>
        <fullName evidence="2">Flavodoxin</fullName>
    </submittedName>
</protein>
<name>A0A1H3SX24_9MICO</name>
<organism evidence="2 3">
    <name type="scientific">Herbiconiux ginsengi</name>
    <dbReference type="NCBI Taxonomy" id="381665"/>
    <lineage>
        <taxon>Bacteria</taxon>
        <taxon>Bacillati</taxon>
        <taxon>Actinomycetota</taxon>
        <taxon>Actinomycetes</taxon>
        <taxon>Micrococcales</taxon>
        <taxon>Microbacteriaceae</taxon>
        <taxon>Herbiconiux</taxon>
    </lineage>
</organism>
<evidence type="ECO:0000259" key="1">
    <source>
        <dbReference type="PROSITE" id="PS50902"/>
    </source>
</evidence>
<sequence length="187" mass="20196">MRALVIYESMFGNTRAVAEAIRDGLAAHATADLANVNQLSMDDAGHADLMVVGGPTHVHGMTRARTREEAVAWTTDPSKHLTLEPDAPGRGIRDWSDDPMTVVAPMFAAFATRADVPVLLSGNAAAQIDRALRHRGSRRVTESENFLVTKDNHLEDDELARARAWGESLAVQASQLLTTVDRGADEG</sequence>
<keyword evidence="3" id="KW-1185">Reference proteome</keyword>
<proteinExistence type="predicted"/>
<evidence type="ECO:0000313" key="2">
    <source>
        <dbReference type="EMBL" id="SDZ42522.1"/>
    </source>
</evidence>
<gene>
    <name evidence="2" type="ORF">SAMN05216554_3786</name>
</gene>
<dbReference type="EMBL" id="FNPZ01000004">
    <property type="protein sequence ID" value="SDZ42522.1"/>
    <property type="molecule type" value="Genomic_DNA"/>
</dbReference>
<dbReference type="PROSITE" id="PS00201">
    <property type="entry name" value="FLAVODOXIN"/>
    <property type="match status" value="1"/>
</dbReference>